<dbReference type="CDD" id="cd07341">
    <property type="entry name" value="M56_BlaR1_MecR1_like"/>
    <property type="match status" value="1"/>
</dbReference>
<dbReference type="AlphaFoldDB" id="A0A5J5IEM3"/>
<organism evidence="3 4">
    <name type="scientific">Ginsengibacter hankyongi</name>
    <dbReference type="NCBI Taxonomy" id="2607284"/>
    <lineage>
        <taxon>Bacteria</taxon>
        <taxon>Pseudomonadati</taxon>
        <taxon>Bacteroidota</taxon>
        <taxon>Chitinophagia</taxon>
        <taxon>Chitinophagales</taxon>
        <taxon>Chitinophagaceae</taxon>
        <taxon>Ginsengibacter</taxon>
    </lineage>
</organism>
<comment type="caution">
    <text evidence="3">The sequence shown here is derived from an EMBL/GenBank/DDBJ whole genome shotgun (WGS) entry which is preliminary data.</text>
</comment>
<protein>
    <submittedName>
        <fullName evidence="3">M56 family metallopeptidase</fullName>
    </submittedName>
</protein>
<dbReference type="Gene3D" id="3.30.2010.10">
    <property type="entry name" value="Metalloproteases ('zincins'), catalytic domain"/>
    <property type="match status" value="1"/>
</dbReference>
<feature type="transmembrane region" description="Helical" evidence="1">
    <location>
        <begin position="54"/>
        <end position="72"/>
    </location>
</feature>
<evidence type="ECO:0000313" key="3">
    <source>
        <dbReference type="EMBL" id="KAA9037733.1"/>
    </source>
</evidence>
<evidence type="ECO:0000256" key="1">
    <source>
        <dbReference type="SAM" id="Phobius"/>
    </source>
</evidence>
<dbReference type="InterPro" id="IPR008756">
    <property type="entry name" value="Peptidase_M56"/>
</dbReference>
<proteinExistence type="predicted"/>
<keyword evidence="4" id="KW-1185">Reference proteome</keyword>
<sequence length="671" mass="76192">MDFAALQHSVFLQALGSAILNSLWQAFILWLLYETISASYKNASAKFKNNLSTVLVFFSFILFLAGFVSKIINHQSALSITYAITNTAKVAAAEHTSAFEKFLLYAGSSLPYLSVAYIFLLFFLMAKLFTAYRYVYKISNRRLINPPAELQAFAQRVAGQMKITRKICVWVSHHIDVPATIGFIKPVILIPFASLNNLSTDQLEAIILHELSHIKRNDYIINIMVSVIETILFFNPFVVLLSKVIKRERENCCDDFVLQYRYDPHSYASALLRLEQSRATNLKLAIGAVSGKKQLLSRIKRITKGQSVSRQFNYGQKLLALLLVTGILCSLAWLSPGEKRQVPVRIIKKDIEVKKILHANDSAKVLVLHNAVKENSPAKTLKHISLTKELKTFDEKDNNGFPVEENNNFTFNTEINGTNGRAPLPMNFNGQQYFFDGSKLKLPQSINIRNLPFQNGDFKIDLSNIDINELNEGLKQAYKEINNINWNEVQNNIRESLSKIKSTDFPGKIETQTFMENAKQELSKLKGDKGKFGKLYLLDNLNKEIRLHDSLSSTIMRMIYSKNERVQREYQRVPDHPKEKALSNPYYKYRINTSPSPEDETETDGNELVSVNASNNSFSTGESKKTKIILKPSEKSNAGVHQRKILQFSFDTNTKKPGHQNVVNVEVTDLP</sequence>
<feature type="transmembrane region" description="Helical" evidence="1">
    <location>
        <begin position="219"/>
        <end position="241"/>
    </location>
</feature>
<keyword evidence="1" id="KW-1133">Transmembrane helix</keyword>
<evidence type="ECO:0000313" key="4">
    <source>
        <dbReference type="Proteomes" id="UP000326903"/>
    </source>
</evidence>
<dbReference type="EMBL" id="VYQF01000005">
    <property type="protein sequence ID" value="KAA9037733.1"/>
    <property type="molecule type" value="Genomic_DNA"/>
</dbReference>
<feature type="transmembrane region" description="Helical" evidence="1">
    <location>
        <begin position="12"/>
        <end position="33"/>
    </location>
</feature>
<feature type="transmembrane region" description="Helical" evidence="1">
    <location>
        <begin position="175"/>
        <end position="193"/>
    </location>
</feature>
<dbReference type="Proteomes" id="UP000326903">
    <property type="component" value="Unassembled WGS sequence"/>
</dbReference>
<feature type="transmembrane region" description="Helical" evidence="1">
    <location>
        <begin position="318"/>
        <end position="335"/>
    </location>
</feature>
<dbReference type="PANTHER" id="PTHR34978">
    <property type="entry name" value="POSSIBLE SENSOR-TRANSDUCER PROTEIN BLAR"/>
    <property type="match status" value="1"/>
</dbReference>
<keyword evidence="1" id="KW-0812">Transmembrane</keyword>
<dbReference type="PANTHER" id="PTHR34978:SF3">
    <property type="entry name" value="SLR0241 PROTEIN"/>
    <property type="match status" value="1"/>
</dbReference>
<dbReference type="Pfam" id="PF05569">
    <property type="entry name" value="Peptidase_M56"/>
    <property type="match status" value="1"/>
</dbReference>
<feature type="transmembrane region" description="Helical" evidence="1">
    <location>
        <begin position="112"/>
        <end position="135"/>
    </location>
</feature>
<accession>A0A5J5IEM3</accession>
<dbReference type="RefSeq" id="WP_150415967.1">
    <property type="nucleotide sequence ID" value="NZ_VYQF01000005.1"/>
</dbReference>
<keyword evidence="1" id="KW-0472">Membrane</keyword>
<dbReference type="InterPro" id="IPR052173">
    <property type="entry name" value="Beta-lactam_resp_regulator"/>
</dbReference>
<reference evidence="3 4" key="1">
    <citation type="submission" date="2019-09" db="EMBL/GenBank/DDBJ databases">
        <title>Draft genome sequence of Ginsengibacter sp. BR5-29.</title>
        <authorList>
            <person name="Im W.-T."/>
        </authorList>
    </citation>
    <scope>NUCLEOTIDE SEQUENCE [LARGE SCALE GENOMIC DNA]</scope>
    <source>
        <strain evidence="3 4">BR5-29</strain>
    </source>
</reference>
<evidence type="ECO:0000259" key="2">
    <source>
        <dbReference type="Pfam" id="PF05569"/>
    </source>
</evidence>
<feature type="domain" description="Peptidase M56" evidence="2">
    <location>
        <begin position="55"/>
        <end position="301"/>
    </location>
</feature>
<gene>
    <name evidence="3" type="ORF">FW778_16710</name>
</gene>
<name>A0A5J5IEM3_9BACT</name>